<accession>A0A2N5S3I7</accession>
<organism evidence="2 3">
    <name type="scientific">Puccinia coronata f. sp. avenae</name>
    <dbReference type="NCBI Taxonomy" id="200324"/>
    <lineage>
        <taxon>Eukaryota</taxon>
        <taxon>Fungi</taxon>
        <taxon>Dikarya</taxon>
        <taxon>Basidiomycota</taxon>
        <taxon>Pucciniomycotina</taxon>
        <taxon>Pucciniomycetes</taxon>
        <taxon>Pucciniales</taxon>
        <taxon>Pucciniaceae</taxon>
        <taxon>Puccinia</taxon>
    </lineage>
</organism>
<feature type="region of interest" description="Disordered" evidence="1">
    <location>
        <begin position="52"/>
        <end position="81"/>
    </location>
</feature>
<evidence type="ECO:0000313" key="3">
    <source>
        <dbReference type="Proteomes" id="UP000235388"/>
    </source>
</evidence>
<dbReference type="EMBL" id="PGCJ01001201">
    <property type="protein sequence ID" value="PLW07799.1"/>
    <property type="molecule type" value="Genomic_DNA"/>
</dbReference>
<gene>
    <name evidence="2" type="ORF">PCANC_28210</name>
</gene>
<reference evidence="2 3" key="1">
    <citation type="submission" date="2017-11" db="EMBL/GenBank/DDBJ databases">
        <title>De novo assembly and phasing of dikaryotic genomes from two isolates of Puccinia coronata f. sp. avenae, the causal agent of oat crown rust.</title>
        <authorList>
            <person name="Miller M.E."/>
            <person name="Zhang Y."/>
            <person name="Omidvar V."/>
            <person name="Sperschneider J."/>
            <person name="Schwessinger B."/>
            <person name="Raley C."/>
            <person name="Palmer J.M."/>
            <person name="Garnica D."/>
            <person name="Upadhyaya N."/>
            <person name="Rathjen J."/>
            <person name="Taylor J.M."/>
            <person name="Park R.F."/>
            <person name="Dodds P.N."/>
            <person name="Hirsch C.D."/>
            <person name="Kianian S.F."/>
            <person name="Figueroa M."/>
        </authorList>
    </citation>
    <scope>NUCLEOTIDE SEQUENCE [LARGE SCALE GENOMIC DNA]</scope>
    <source>
        <strain evidence="2">12NC29</strain>
    </source>
</reference>
<protein>
    <submittedName>
        <fullName evidence="2">Uncharacterized protein</fullName>
    </submittedName>
</protein>
<dbReference type="AlphaFoldDB" id="A0A2N5S3I7"/>
<comment type="caution">
    <text evidence="2">The sequence shown here is derived from an EMBL/GenBank/DDBJ whole genome shotgun (WGS) entry which is preliminary data.</text>
</comment>
<name>A0A2N5S3I7_9BASI</name>
<proteinExistence type="predicted"/>
<dbReference type="Proteomes" id="UP000235388">
    <property type="component" value="Unassembled WGS sequence"/>
</dbReference>
<keyword evidence="3" id="KW-1185">Reference proteome</keyword>
<sequence>MILAGLVQSVLPAEENFPLAGETYLHQPVKDKSSSARQHRLYLAALEEPSLTGGTDCTGRPRSNAPHQTGKDLTIRQSKAVSAYQGRGEDASLAGSDPLFNGSLVQMRDVLFAKSHQSSH</sequence>
<evidence type="ECO:0000256" key="1">
    <source>
        <dbReference type="SAM" id="MobiDB-lite"/>
    </source>
</evidence>
<evidence type="ECO:0000313" key="2">
    <source>
        <dbReference type="EMBL" id="PLW07799.1"/>
    </source>
</evidence>